<protein>
    <recommendedName>
        <fullName evidence="4">Holin-like toxin</fullName>
    </recommendedName>
</protein>
<keyword evidence="1" id="KW-0472">Membrane</keyword>
<gene>
    <name evidence="2" type="ORF">GCM10011494_14250</name>
</gene>
<dbReference type="Proteomes" id="UP000608154">
    <property type="component" value="Unassembled WGS sequence"/>
</dbReference>
<sequence length="54" mass="5979">MSVRITYAFRVATSDRKAVIHVNIETAVILVIGAATFLVALLQLVVKLIELNRK</sequence>
<reference evidence="2" key="2">
    <citation type="submission" date="2020-09" db="EMBL/GenBank/DDBJ databases">
        <authorList>
            <person name="Sun Q."/>
            <person name="Zhou Y."/>
        </authorList>
    </citation>
    <scope>NUCLEOTIDE SEQUENCE</scope>
    <source>
        <strain evidence="2">CGMCC 1.15095</strain>
    </source>
</reference>
<reference evidence="2" key="1">
    <citation type="journal article" date="2014" name="Int. J. Syst. Evol. Microbiol.">
        <title>Complete genome sequence of Corynebacterium casei LMG S-19264T (=DSM 44701T), isolated from a smear-ripened cheese.</title>
        <authorList>
            <consortium name="US DOE Joint Genome Institute (JGI-PGF)"/>
            <person name="Walter F."/>
            <person name="Albersmeier A."/>
            <person name="Kalinowski J."/>
            <person name="Ruckert C."/>
        </authorList>
    </citation>
    <scope>NUCLEOTIDE SEQUENCE</scope>
    <source>
        <strain evidence="2">CGMCC 1.15095</strain>
    </source>
</reference>
<dbReference type="EMBL" id="BMHK01000007">
    <property type="protein sequence ID" value="GGB96937.1"/>
    <property type="molecule type" value="Genomic_DNA"/>
</dbReference>
<evidence type="ECO:0000313" key="2">
    <source>
        <dbReference type="EMBL" id="GGB96937.1"/>
    </source>
</evidence>
<dbReference type="RefSeq" id="WP_188769920.1">
    <property type="nucleotide sequence ID" value="NZ_BMHK01000007.1"/>
</dbReference>
<keyword evidence="1" id="KW-0812">Transmembrane</keyword>
<keyword evidence="1" id="KW-1133">Transmembrane helix</keyword>
<proteinExistence type="predicted"/>
<feature type="transmembrane region" description="Helical" evidence="1">
    <location>
        <begin position="27"/>
        <end position="49"/>
    </location>
</feature>
<keyword evidence="3" id="KW-1185">Reference proteome</keyword>
<name>A0A916TR55_9SPHN</name>
<accession>A0A916TR55</accession>
<evidence type="ECO:0000256" key="1">
    <source>
        <dbReference type="SAM" id="Phobius"/>
    </source>
</evidence>
<organism evidence="2 3">
    <name type="scientific">Novosphingobium endophyticum</name>
    <dbReference type="NCBI Taxonomy" id="1955250"/>
    <lineage>
        <taxon>Bacteria</taxon>
        <taxon>Pseudomonadati</taxon>
        <taxon>Pseudomonadota</taxon>
        <taxon>Alphaproteobacteria</taxon>
        <taxon>Sphingomonadales</taxon>
        <taxon>Sphingomonadaceae</taxon>
        <taxon>Novosphingobium</taxon>
    </lineage>
</organism>
<dbReference type="AlphaFoldDB" id="A0A916TR55"/>
<comment type="caution">
    <text evidence="2">The sequence shown here is derived from an EMBL/GenBank/DDBJ whole genome shotgun (WGS) entry which is preliminary data.</text>
</comment>
<evidence type="ECO:0000313" key="3">
    <source>
        <dbReference type="Proteomes" id="UP000608154"/>
    </source>
</evidence>
<evidence type="ECO:0008006" key="4">
    <source>
        <dbReference type="Google" id="ProtNLM"/>
    </source>
</evidence>